<comment type="caution">
    <text evidence="2">The sequence shown here is derived from an EMBL/GenBank/DDBJ whole genome shotgun (WGS) entry which is preliminary data.</text>
</comment>
<organism evidence="2 3">
    <name type="scientific">Klenkia terrae</name>
    <dbReference type="NCBI Taxonomy" id="1052259"/>
    <lineage>
        <taxon>Bacteria</taxon>
        <taxon>Bacillati</taxon>
        <taxon>Actinomycetota</taxon>
        <taxon>Actinomycetes</taxon>
        <taxon>Geodermatophilales</taxon>
        <taxon>Geodermatophilaceae</taxon>
        <taxon>Klenkia</taxon>
    </lineage>
</organism>
<dbReference type="Pfam" id="PF24135">
    <property type="entry name" value="DUF7402"/>
    <property type="match status" value="2"/>
</dbReference>
<name>A0ABU8ED48_9ACTN</name>
<evidence type="ECO:0000313" key="3">
    <source>
        <dbReference type="Proteomes" id="UP001373496"/>
    </source>
</evidence>
<feature type="non-terminal residue" evidence="2">
    <location>
        <position position="1"/>
    </location>
</feature>
<dbReference type="Gene3D" id="2.60.120.260">
    <property type="entry name" value="Galactose-binding domain-like"/>
    <property type="match status" value="1"/>
</dbReference>
<evidence type="ECO:0000259" key="1">
    <source>
        <dbReference type="Pfam" id="PF24135"/>
    </source>
</evidence>
<dbReference type="RefSeq" id="WP_336393101.1">
    <property type="nucleotide sequence ID" value="NZ_JBAPLV010000075.1"/>
</dbReference>
<dbReference type="InterPro" id="IPR055826">
    <property type="entry name" value="DUF7402"/>
</dbReference>
<evidence type="ECO:0000313" key="2">
    <source>
        <dbReference type="EMBL" id="MEI4281470.1"/>
    </source>
</evidence>
<dbReference type="EMBL" id="JBAPLV010000075">
    <property type="protein sequence ID" value="MEI4281470.1"/>
    <property type="molecule type" value="Genomic_DNA"/>
</dbReference>
<keyword evidence="3" id="KW-1185">Reference proteome</keyword>
<gene>
    <name evidence="2" type="ORF">UXQ13_23590</name>
</gene>
<sequence>KVVLYDRPNASDQVTGATLAFSDGTSVTVPSLANAGTATTVSFAARTVTRLTFTVTSVSSATKNVGLSELQAWTPATAAPVVAQNVAGVASVTASSQNTAAGQGAAKAVDGVAAGAPANPTAEWVTNGGGRGATLTLTWATPVTLDRVVLYDRPNLSDRITGGTLTFSSGSQVSVPSLSNSGAATTVSFSTRTVTRMTFTVTSVSL</sequence>
<accession>A0ABU8ED48</accession>
<protein>
    <recommendedName>
        <fullName evidence="1">DUF7402 domain-containing protein</fullName>
    </recommendedName>
</protein>
<feature type="domain" description="DUF7402" evidence="1">
    <location>
        <begin position="1"/>
        <end position="73"/>
    </location>
</feature>
<feature type="domain" description="DUF7402" evidence="1">
    <location>
        <begin position="85"/>
        <end position="205"/>
    </location>
</feature>
<proteinExistence type="predicted"/>
<dbReference type="Proteomes" id="UP001373496">
    <property type="component" value="Unassembled WGS sequence"/>
</dbReference>
<reference evidence="2 3" key="1">
    <citation type="submission" date="2024-03" db="EMBL/GenBank/DDBJ databases">
        <title>Draft genome sequence of Klenkia terrae.</title>
        <authorList>
            <person name="Duangmal K."/>
            <person name="Chantavorakit T."/>
        </authorList>
    </citation>
    <scope>NUCLEOTIDE SEQUENCE [LARGE SCALE GENOMIC DNA]</scope>
    <source>
        <strain evidence="2 3">JCM 17786</strain>
    </source>
</reference>
<dbReference type="InterPro" id="IPR008979">
    <property type="entry name" value="Galactose-bd-like_sf"/>
</dbReference>
<dbReference type="SUPFAM" id="SSF49785">
    <property type="entry name" value="Galactose-binding domain-like"/>
    <property type="match status" value="1"/>
</dbReference>
<feature type="non-terminal residue" evidence="2">
    <location>
        <position position="206"/>
    </location>
</feature>